<protein>
    <submittedName>
        <fullName evidence="2">Uncharacterized protein</fullName>
    </submittedName>
</protein>
<organism evidence="2 3">
    <name type="scientific">Nodularia harveyana UHCC-0300</name>
    <dbReference type="NCBI Taxonomy" id="2974287"/>
    <lineage>
        <taxon>Bacteria</taxon>
        <taxon>Bacillati</taxon>
        <taxon>Cyanobacteriota</taxon>
        <taxon>Cyanophyceae</taxon>
        <taxon>Nostocales</taxon>
        <taxon>Nodulariaceae</taxon>
        <taxon>Nodularia</taxon>
    </lineage>
</organism>
<dbReference type="RefSeq" id="WP_323195540.1">
    <property type="nucleotide sequence ID" value="NZ_JAYGHG010000008.1"/>
</dbReference>
<evidence type="ECO:0000313" key="2">
    <source>
        <dbReference type="EMBL" id="MEA5581207.1"/>
    </source>
</evidence>
<feature type="compositionally biased region" description="Polar residues" evidence="1">
    <location>
        <begin position="12"/>
        <end position="23"/>
    </location>
</feature>
<reference evidence="2 3" key="1">
    <citation type="submission" date="2023-12" db="EMBL/GenBank/DDBJ databases">
        <title>Baltic Sea Cyanobacteria.</title>
        <authorList>
            <person name="Delbaje E."/>
            <person name="Fewer D.P."/>
            <person name="Shishido T.K."/>
        </authorList>
    </citation>
    <scope>NUCLEOTIDE SEQUENCE [LARGE SCALE GENOMIC DNA]</scope>
    <source>
        <strain evidence="2 3">UHCC-0300</strain>
    </source>
</reference>
<proteinExistence type="predicted"/>
<feature type="compositionally biased region" description="Basic and acidic residues" evidence="1">
    <location>
        <begin position="43"/>
        <end position="58"/>
    </location>
</feature>
<evidence type="ECO:0000256" key="1">
    <source>
        <dbReference type="SAM" id="MobiDB-lite"/>
    </source>
</evidence>
<sequence>MVERPIKKSERQSPAVTGDSSENGDALSPVQSDRKSLKPVGRRSSDSGKKSSFKDEARQNVNPALARGPKPVKVQPVIETEPETESEPIADDTQE</sequence>
<accession>A0ABU5UCD7</accession>
<feature type="compositionally biased region" description="Basic and acidic residues" evidence="1">
    <location>
        <begin position="1"/>
        <end position="11"/>
    </location>
</feature>
<evidence type="ECO:0000313" key="3">
    <source>
        <dbReference type="Proteomes" id="UP001302120"/>
    </source>
</evidence>
<dbReference type="Proteomes" id="UP001302120">
    <property type="component" value="Unassembled WGS sequence"/>
</dbReference>
<feature type="region of interest" description="Disordered" evidence="1">
    <location>
        <begin position="1"/>
        <end position="95"/>
    </location>
</feature>
<dbReference type="EMBL" id="JAYGHG010000008">
    <property type="protein sequence ID" value="MEA5581207.1"/>
    <property type="molecule type" value="Genomic_DNA"/>
</dbReference>
<comment type="caution">
    <text evidence="2">The sequence shown here is derived from an EMBL/GenBank/DDBJ whole genome shotgun (WGS) entry which is preliminary data.</text>
</comment>
<name>A0ABU5UCD7_9CYAN</name>
<feature type="compositionally biased region" description="Acidic residues" evidence="1">
    <location>
        <begin position="80"/>
        <end position="95"/>
    </location>
</feature>
<gene>
    <name evidence="2" type="ORF">VB620_07625</name>
</gene>
<keyword evidence="3" id="KW-1185">Reference proteome</keyword>